<sequence>MEWLDNATYWHWWVLGVILIVLEVFSPGAFFLWMAVSAGIVGFILLVVPDVSWEIQILTFALFSVASIVAWRLYLVKNPTKSDQPRLNRRGEQYVDRIFTLTEAVVNGQGKIKVDDTTWKISGDDCPAGSRVKIVGVDGVVLKVSLID</sequence>
<dbReference type="GO" id="GO:0005886">
    <property type="term" value="C:plasma membrane"/>
    <property type="evidence" value="ECO:0007669"/>
    <property type="project" value="TreeGrafter"/>
</dbReference>
<keyword evidence="8" id="KW-1185">Reference proteome</keyword>
<evidence type="ECO:0000256" key="4">
    <source>
        <dbReference type="ARBA" id="ARBA00023136"/>
    </source>
</evidence>
<keyword evidence="3 5" id="KW-1133">Transmembrane helix</keyword>
<dbReference type="InterPro" id="IPR002810">
    <property type="entry name" value="NfeD-like_C"/>
</dbReference>
<dbReference type="InterPro" id="IPR052165">
    <property type="entry name" value="Membrane_assoc_protease"/>
</dbReference>
<dbReference type="PANTHER" id="PTHR33507:SF3">
    <property type="entry name" value="INNER MEMBRANE PROTEIN YBBJ"/>
    <property type="match status" value="1"/>
</dbReference>
<evidence type="ECO:0000259" key="6">
    <source>
        <dbReference type="Pfam" id="PF01957"/>
    </source>
</evidence>
<organism evidence="7 8">
    <name type="scientific">Sedimenticola selenatireducens</name>
    <dbReference type="NCBI Taxonomy" id="191960"/>
    <lineage>
        <taxon>Bacteria</taxon>
        <taxon>Pseudomonadati</taxon>
        <taxon>Pseudomonadota</taxon>
        <taxon>Gammaproteobacteria</taxon>
        <taxon>Chromatiales</taxon>
        <taxon>Sedimenticolaceae</taxon>
        <taxon>Sedimenticola</taxon>
    </lineage>
</organism>
<name>A0A557SGY0_9GAMM</name>
<evidence type="ECO:0000256" key="2">
    <source>
        <dbReference type="ARBA" id="ARBA00022692"/>
    </source>
</evidence>
<feature type="transmembrane region" description="Helical" evidence="5">
    <location>
        <begin position="6"/>
        <end position="25"/>
    </location>
</feature>
<dbReference type="InterPro" id="IPR012340">
    <property type="entry name" value="NA-bd_OB-fold"/>
</dbReference>
<dbReference type="PANTHER" id="PTHR33507">
    <property type="entry name" value="INNER MEMBRANE PROTEIN YBBJ"/>
    <property type="match status" value="1"/>
</dbReference>
<dbReference type="AlphaFoldDB" id="A0A557SGY0"/>
<gene>
    <name evidence="7" type="ORF">FHP88_04375</name>
</gene>
<feature type="transmembrane region" description="Helical" evidence="5">
    <location>
        <begin position="55"/>
        <end position="76"/>
    </location>
</feature>
<evidence type="ECO:0000256" key="1">
    <source>
        <dbReference type="ARBA" id="ARBA00004141"/>
    </source>
</evidence>
<evidence type="ECO:0000313" key="8">
    <source>
        <dbReference type="Proteomes" id="UP000316649"/>
    </source>
</evidence>
<proteinExistence type="predicted"/>
<dbReference type="EMBL" id="VMNH01000005">
    <property type="protein sequence ID" value="TVO76666.1"/>
    <property type="molecule type" value="Genomic_DNA"/>
</dbReference>
<keyword evidence="2 5" id="KW-0812">Transmembrane</keyword>
<feature type="domain" description="NfeD-like C-terminal" evidence="6">
    <location>
        <begin position="92"/>
        <end position="144"/>
    </location>
</feature>
<dbReference type="Gene3D" id="2.40.50.140">
    <property type="entry name" value="Nucleic acid-binding proteins"/>
    <property type="match status" value="1"/>
</dbReference>
<dbReference type="Proteomes" id="UP000316649">
    <property type="component" value="Unassembled WGS sequence"/>
</dbReference>
<protein>
    <submittedName>
        <fullName evidence="7">NfeD family protein</fullName>
    </submittedName>
</protein>
<dbReference type="OrthoDB" id="9810336at2"/>
<accession>A0A557SGY0</accession>
<reference evidence="7 8" key="1">
    <citation type="submission" date="2019-07" db="EMBL/GenBank/DDBJ databases">
        <title>The pathways for chlorine oxyanion respiration interact through the shared metabolite chlorate.</title>
        <authorList>
            <person name="Barnum T.P."/>
            <person name="Cheng Y."/>
            <person name="Hill K.A."/>
            <person name="Lucas L.N."/>
            <person name="Carlson H.K."/>
            <person name="Coates J.D."/>
        </authorList>
    </citation>
    <scope>NUCLEOTIDE SEQUENCE [LARGE SCALE GENOMIC DNA]</scope>
    <source>
        <strain evidence="7 8">BK-1</strain>
    </source>
</reference>
<evidence type="ECO:0000313" key="7">
    <source>
        <dbReference type="EMBL" id="TVO76666.1"/>
    </source>
</evidence>
<evidence type="ECO:0000256" key="5">
    <source>
        <dbReference type="SAM" id="Phobius"/>
    </source>
</evidence>
<dbReference type="Pfam" id="PF01957">
    <property type="entry name" value="NfeD"/>
    <property type="match status" value="1"/>
</dbReference>
<dbReference type="RefSeq" id="WP_144357796.1">
    <property type="nucleotide sequence ID" value="NZ_VMNH01000005.1"/>
</dbReference>
<keyword evidence="4 5" id="KW-0472">Membrane</keyword>
<evidence type="ECO:0000256" key="3">
    <source>
        <dbReference type="ARBA" id="ARBA00022989"/>
    </source>
</evidence>
<comment type="subcellular location">
    <subcellularLocation>
        <location evidence="1">Membrane</location>
        <topology evidence="1">Multi-pass membrane protein</topology>
    </subcellularLocation>
</comment>
<comment type="caution">
    <text evidence="7">The sequence shown here is derived from an EMBL/GenBank/DDBJ whole genome shotgun (WGS) entry which is preliminary data.</text>
</comment>